<sequence length="449" mass="51277">MQSGRYQAYPEYKDSGVEWLREVPAHWISTQVKYGYTVVLGKMLQTTRKTTSDLLKPYLKAQNIQPSGIDLTNVSSMWFSADERKRLLLKKNDILVSEGGDVGRAAIWDNEIDECYIQNAINRVRPRYTNDSRFFYYWINYLKSTDFINIICNKATISHYTADKLQGSPLILPPVLEQKKIANFLDFETAKIDTLIEKQQRLIELLTEKRQAVISHAVTKGLNPEMPMKDSGVEWLGEVPEHWDILAISKVTKKITNGYVGATRDILVPKGVPYIQATHVKRGGIHFDGSYFVREEWSKKHSKSILEEGDVLVVQTGAGTGDIGLVTDKEAGFNCHALIILQPKNELLIGEYLSLTLQTDYGYAFLYSIRTGGMHPHLNCGEVRYVQVPIPTLKEQREIVNYIYERTKKYDLIIERAKQAIQLMQERRTALISAAVTGKIDVREWVQPE</sequence>
<dbReference type="Gene3D" id="3.90.220.20">
    <property type="entry name" value="DNA methylase specificity domains"/>
    <property type="match status" value="2"/>
</dbReference>
<evidence type="ECO:0000256" key="3">
    <source>
        <dbReference type="ARBA" id="ARBA00023125"/>
    </source>
</evidence>
<comment type="caution">
    <text evidence="5">The sequence shown here is derived from an EMBL/GenBank/DDBJ whole genome shotgun (WGS) entry which is preliminary data.</text>
</comment>
<keyword evidence="5" id="KW-0255">Endonuclease</keyword>
<name>A0ABS3NME1_9GAMM</name>
<dbReference type="Pfam" id="PF01420">
    <property type="entry name" value="Methylase_S"/>
    <property type="match status" value="2"/>
</dbReference>
<keyword evidence="5" id="KW-0378">Hydrolase</keyword>
<dbReference type="EMBL" id="JAGBKM010000006">
    <property type="protein sequence ID" value="MBO1530582.1"/>
    <property type="molecule type" value="Genomic_DNA"/>
</dbReference>
<evidence type="ECO:0000259" key="4">
    <source>
        <dbReference type="Pfam" id="PF01420"/>
    </source>
</evidence>
<dbReference type="PANTHER" id="PTHR30408:SF12">
    <property type="entry name" value="TYPE I RESTRICTION ENZYME MJAVIII SPECIFICITY SUBUNIT"/>
    <property type="match status" value="1"/>
</dbReference>
<organism evidence="5 6">
    <name type="scientific">Psychrobacter coccoides</name>
    <dbReference type="NCBI Taxonomy" id="2818440"/>
    <lineage>
        <taxon>Bacteria</taxon>
        <taxon>Pseudomonadati</taxon>
        <taxon>Pseudomonadota</taxon>
        <taxon>Gammaproteobacteria</taxon>
        <taxon>Moraxellales</taxon>
        <taxon>Moraxellaceae</taxon>
        <taxon>Psychrobacter</taxon>
    </lineage>
</organism>
<keyword evidence="6" id="KW-1185">Reference proteome</keyword>
<dbReference type="InterPro" id="IPR000055">
    <property type="entry name" value="Restrct_endonuc_typeI_TRD"/>
</dbReference>
<dbReference type="SUPFAM" id="SSF116734">
    <property type="entry name" value="DNA methylase specificity domain"/>
    <property type="match status" value="2"/>
</dbReference>
<dbReference type="GO" id="GO:0004519">
    <property type="term" value="F:endonuclease activity"/>
    <property type="evidence" value="ECO:0007669"/>
    <property type="project" value="UniProtKB-KW"/>
</dbReference>
<evidence type="ECO:0000256" key="2">
    <source>
        <dbReference type="ARBA" id="ARBA00022747"/>
    </source>
</evidence>
<evidence type="ECO:0000313" key="6">
    <source>
        <dbReference type="Proteomes" id="UP000664554"/>
    </source>
</evidence>
<comment type="similarity">
    <text evidence="1">Belongs to the type-I restriction system S methylase family.</text>
</comment>
<keyword evidence="3" id="KW-0238">DNA-binding</keyword>
<dbReference type="InterPro" id="IPR052021">
    <property type="entry name" value="Type-I_RS_S_subunit"/>
</dbReference>
<dbReference type="PANTHER" id="PTHR30408">
    <property type="entry name" value="TYPE-1 RESTRICTION ENZYME ECOKI SPECIFICITY PROTEIN"/>
    <property type="match status" value="1"/>
</dbReference>
<dbReference type="InterPro" id="IPR044946">
    <property type="entry name" value="Restrct_endonuc_typeI_TRD_sf"/>
</dbReference>
<protein>
    <submittedName>
        <fullName evidence="5">Restriction endonuclease subunit S</fullName>
    </submittedName>
</protein>
<reference evidence="5 6" key="1">
    <citation type="submission" date="2021-03" db="EMBL/GenBank/DDBJ databases">
        <authorList>
            <person name="Shang D.-D."/>
            <person name="Du Z.-J."/>
            <person name="Chen G.-J."/>
        </authorList>
    </citation>
    <scope>NUCLEOTIDE SEQUENCE [LARGE SCALE GENOMIC DNA]</scope>
    <source>
        <strain evidence="5 6">F1192</strain>
    </source>
</reference>
<keyword evidence="5" id="KW-0540">Nuclease</keyword>
<keyword evidence="2" id="KW-0680">Restriction system</keyword>
<dbReference type="Gene3D" id="1.10.287.1120">
    <property type="entry name" value="Bipartite methylase S protein"/>
    <property type="match status" value="1"/>
</dbReference>
<evidence type="ECO:0000313" key="5">
    <source>
        <dbReference type="EMBL" id="MBO1530582.1"/>
    </source>
</evidence>
<dbReference type="Proteomes" id="UP000664554">
    <property type="component" value="Unassembled WGS sequence"/>
</dbReference>
<accession>A0ABS3NME1</accession>
<proteinExistence type="inferred from homology"/>
<feature type="domain" description="Type I restriction modification DNA specificity" evidence="4">
    <location>
        <begin position="240"/>
        <end position="408"/>
    </location>
</feature>
<gene>
    <name evidence="5" type="ORF">J3492_05070</name>
</gene>
<feature type="domain" description="Type I restriction modification DNA specificity" evidence="4">
    <location>
        <begin position="77"/>
        <end position="199"/>
    </location>
</feature>
<evidence type="ECO:0000256" key="1">
    <source>
        <dbReference type="ARBA" id="ARBA00010923"/>
    </source>
</evidence>